<comment type="caution">
    <text evidence="1">The sequence shown here is derived from an EMBL/GenBank/DDBJ whole genome shotgun (WGS) entry which is preliminary data.</text>
</comment>
<keyword evidence="2" id="KW-1185">Reference proteome</keyword>
<organism evidence="1 2">
    <name type="scientific">Sphingomonas arvum</name>
    <dbReference type="NCBI Taxonomy" id="2992113"/>
    <lineage>
        <taxon>Bacteria</taxon>
        <taxon>Pseudomonadati</taxon>
        <taxon>Pseudomonadota</taxon>
        <taxon>Alphaproteobacteria</taxon>
        <taxon>Sphingomonadales</taxon>
        <taxon>Sphingomonadaceae</taxon>
        <taxon>Sphingomonas</taxon>
    </lineage>
</organism>
<evidence type="ECO:0000313" key="2">
    <source>
        <dbReference type="Proteomes" id="UP001526246"/>
    </source>
</evidence>
<accession>A0ABT3JGR9</accession>
<dbReference type="Proteomes" id="UP001526246">
    <property type="component" value="Unassembled WGS sequence"/>
</dbReference>
<name>A0ABT3JGR9_9SPHN</name>
<sequence>MEADARYYWRRAVEELGAARRSLTAQARERHHHFARLYLERLGHMGAPIPFSQADLETEMLGLPGRAAA</sequence>
<dbReference type="RefSeq" id="WP_264882942.1">
    <property type="nucleotide sequence ID" value="NZ_JAPDOB010000002.1"/>
</dbReference>
<evidence type="ECO:0000313" key="1">
    <source>
        <dbReference type="EMBL" id="MCW3798209.1"/>
    </source>
</evidence>
<gene>
    <name evidence="1" type="ORF">OMW55_10375</name>
</gene>
<dbReference type="EMBL" id="JAPDOB010000002">
    <property type="protein sequence ID" value="MCW3798209.1"/>
    <property type="molecule type" value="Genomic_DNA"/>
</dbReference>
<reference evidence="1 2" key="1">
    <citation type="submission" date="2022-10" db="EMBL/GenBank/DDBJ databases">
        <title>Sphingomonas sp.</title>
        <authorList>
            <person name="Jin C."/>
        </authorList>
    </citation>
    <scope>NUCLEOTIDE SEQUENCE [LARGE SCALE GENOMIC DNA]</scope>
    <source>
        <strain evidence="1 2">BN140010</strain>
    </source>
</reference>
<protein>
    <submittedName>
        <fullName evidence="1">Uncharacterized protein</fullName>
    </submittedName>
</protein>
<proteinExistence type="predicted"/>